<dbReference type="PANTHER" id="PTHR34611">
    <property type="match status" value="1"/>
</dbReference>
<dbReference type="Pfam" id="PF04754">
    <property type="entry name" value="Transposase_31"/>
    <property type="match status" value="1"/>
</dbReference>
<dbReference type="Proteomes" id="UP000753961">
    <property type="component" value="Unassembled WGS sequence"/>
</dbReference>
<dbReference type="PANTHER" id="PTHR34611:SF2">
    <property type="entry name" value="INACTIVE RECOMBINATION-PROMOTING NUCLEASE-LIKE PROTEIN RPNE-RELATED"/>
    <property type="match status" value="1"/>
</dbReference>
<proteinExistence type="predicted"/>
<comment type="caution">
    <text evidence="2">The sequence shown here is derived from an EMBL/GenBank/DDBJ whole genome shotgun (WGS) entry which is preliminary data.</text>
</comment>
<evidence type="ECO:0000313" key="3">
    <source>
        <dbReference type="Proteomes" id="UP000753961"/>
    </source>
</evidence>
<dbReference type="GO" id="GO:0006310">
    <property type="term" value="P:DNA recombination"/>
    <property type="evidence" value="ECO:0007669"/>
    <property type="project" value="TreeGrafter"/>
</dbReference>
<dbReference type="EMBL" id="JAHVHU010000008">
    <property type="protein sequence ID" value="MBY5958352.1"/>
    <property type="molecule type" value="Genomic_DNA"/>
</dbReference>
<organism evidence="2 3">
    <name type="scientific">Membranihabitans marinus</name>
    <dbReference type="NCBI Taxonomy" id="1227546"/>
    <lineage>
        <taxon>Bacteria</taxon>
        <taxon>Pseudomonadati</taxon>
        <taxon>Bacteroidota</taxon>
        <taxon>Saprospiria</taxon>
        <taxon>Saprospirales</taxon>
        <taxon>Saprospiraceae</taxon>
        <taxon>Membranihabitans</taxon>
    </lineage>
</organism>
<dbReference type="InterPro" id="IPR006842">
    <property type="entry name" value="Transposase_31"/>
</dbReference>
<evidence type="ECO:0000313" key="2">
    <source>
        <dbReference type="EMBL" id="MBY5958352.1"/>
    </source>
</evidence>
<reference evidence="2" key="1">
    <citation type="submission" date="2021-06" db="EMBL/GenBank/DDBJ databases">
        <title>44 bacteria genomes isolated from Dapeng, Shenzhen.</title>
        <authorList>
            <person name="Zheng W."/>
            <person name="Yu S."/>
            <person name="Huang Y."/>
        </authorList>
    </citation>
    <scope>NUCLEOTIDE SEQUENCE</scope>
    <source>
        <strain evidence="2">DP5N28-2</strain>
    </source>
</reference>
<accession>A0A953HZ35</accession>
<evidence type="ECO:0000259" key="1">
    <source>
        <dbReference type="Pfam" id="PF04754"/>
    </source>
</evidence>
<dbReference type="GO" id="GO:1990238">
    <property type="term" value="F:double-stranded DNA endonuclease activity"/>
    <property type="evidence" value="ECO:0007669"/>
    <property type="project" value="TreeGrafter"/>
</dbReference>
<feature type="domain" description="Transposase (putative) YhgA-like" evidence="1">
    <location>
        <begin position="7"/>
        <end position="209"/>
    </location>
</feature>
<protein>
    <submittedName>
        <fullName evidence="2">Rpn family recombination-promoting nuclease/putative transposase</fullName>
    </submittedName>
</protein>
<sequence>MAGQIHNPHDRFMKSLLGDIHIARQYFEAFLPGHLKEILDLAKLEHSPNSFISDRLRETMADIVLKCPLRERNGEQLLYLNLLFEHKSTPYKFISIQIGGYLFDAYRDQVKNDQDPLIPVIPFLYYHGKDQWVPLKMDELFDEPYLKTNEFIPSIKFLFENIQNYSDDQIRQLSEGLLTSALLTQKYTGEPELLAEKFNNIFSILESWQNRNLLESLIVYYFDIIVIEKNRLKNLVEKLPEVMKTEFISLADQLRQEGREEELNRKNWTATKNMLLKGVDAPFICDVLDVTPEFVKKVRKEMEAGN</sequence>
<dbReference type="InterPro" id="IPR051699">
    <property type="entry name" value="Rpn/YhgA-like_nuclease"/>
</dbReference>
<name>A0A953HZ35_9BACT</name>
<dbReference type="RefSeq" id="WP_222579890.1">
    <property type="nucleotide sequence ID" value="NZ_JAHVHU010000008.1"/>
</dbReference>
<keyword evidence="3" id="KW-1185">Reference proteome</keyword>
<dbReference type="AlphaFoldDB" id="A0A953HZ35"/>
<gene>
    <name evidence="2" type="ORF">KUV50_09435</name>
</gene>